<organism evidence="2 3">
    <name type="scientific">Parascardovia denticolens DSM 10105 = JCM 12538</name>
    <dbReference type="NCBI Taxonomy" id="864564"/>
    <lineage>
        <taxon>Bacteria</taxon>
        <taxon>Bacillati</taxon>
        <taxon>Actinomycetota</taxon>
        <taxon>Actinomycetes</taxon>
        <taxon>Bifidobacteriales</taxon>
        <taxon>Bifidobacteriaceae</taxon>
        <taxon>Parascardovia</taxon>
    </lineage>
</organism>
<keyword evidence="1" id="KW-1133">Transmembrane helix</keyword>
<feature type="transmembrane region" description="Helical" evidence="1">
    <location>
        <begin position="58"/>
        <end position="81"/>
    </location>
</feature>
<reference evidence="2 3" key="1">
    <citation type="submission" date="2010-12" db="EMBL/GenBank/DDBJ databases">
        <authorList>
            <person name="Muzny D."/>
            <person name="Qin X."/>
            <person name="Buhay C."/>
            <person name="Dugan-Rocha S."/>
            <person name="Ding Y."/>
            <person name="Chen G."/>
            <person name="Hawes A."/>
            <person name="Holder M."/>
            <person name="Jhangiani S."/>
            <person name="Johnson A."/>
            <person name="Khan Z."/>
            <person name="Li Z."/>
            <person name="Liu W."/>
            <person name="Liu X."/>
            <person name="Perez L."/>
            <person name="Shen H."/>
            <person name="Wang Q."/>
            <person name="Watt J."/>
            <person name="Xi L."/>
            <person name="Xin Y."/>
            <person name="Zhou J."/>
            <person name="Deng J."/>
            <person name="Jiang H."/>
            <person name="Liu Y."/>
            <person name="Qu J."/>
            <person name="Song X.-Z."/>
            <person name="Zhang L."/>
            <person name="Villasana D."/>
            <person name="Johnson A."/>
            <person name="Liu J."/>
            <person name="Liyanage D."/>
            <person name="Lorensuhewa L."/>
            <person name="Robinson T."/>
            <person name="Song A."/>
            <person name="Song B.-B."/>
            <person name="Dinh H."/>
            <person name="Thornton R."/>
            <person name="Coyle M."/>
            <person name="Francisco L."/>
            <person name="Jackson L."/>
            <person name="Javaid M."/>
            <person name="Korchina V."/>
            <person name="Kovar C."/>
            <person name="Mata R."/>
            <person name="Mathew T."/>
            <person name="Ngo R."/>
            <person name="Nguyen L."/>
            <person name="Nguyen N."/>
            <person name="Okwuonu G."/>
            <person name="Ongeri F."/>
            <person name="Pham C."/>
            <person name="Simmons D."/>
            <person name="Wilczek-Boney K."/>
            <person name="Hale W."/>
            <person name="Jakkamsetti A."/>
            <person name="Pham P."/>
            <person name="Ruth R."/>
            <person name="San Lucas F."/>
            <person name="Warren J."/>
            <person name="Zhang J."/>
            <person name="Zhao Z."/>
            <person name="Zhou C."/>
            <person name="Zhu D."/>
            <person name="Lee S."/>
            <person name="Bess C."/>
            <person name="Blankenburg K."/>
            <person name="Forbes L."/>
            <person name="Fu Q."/>
            <person name="Gubbala S."/>
            <person name="Hirani K."/>
            <person name="Jayaseelan J.C."/>
            <person name="Lara F."/>
            <person name="Munidasa M."/>
            <person name="Palculict T."/>
            <person name="Patil S."/>
            <person name="Pu L.-L."/>
            <person name="Saada N."/>
            <person name="Tang L."/>
            <person name="Weissenberger G."/>
            <person name="Zhu Y."/>
            <person name="Hemphill L."/>
            <person name="Shang Y."/>
            <person name="Youmans B."/>
            <person name="Ayvaz T."/>
            <person name="Ross M."/>
            <person name="Santibanez J."/>
            <person name="Aqrawi P."/>
            <person name="Gross S."/>
            <person name="Joshi V."/>
            <person name="Fowler G."/>
            <person name="Nazareth L."/>
            <person name="Reid J."/>
            <person name="Worley K."/>
            <person name="Petrosino J."/>
            <person name="Highlander S."/>
            <person name="Gibbs R."/>
        </authorList>
    </citation>
    <scope>NUCLEOTIDE SEQUENCE [LARGE SCALE GENOMIC DNA]</scope>
    <source>
        <strain evidence="2 3">DSM 10105</strain>
    </source>
</reference>
<keyword evidence="1" id="KW-0812">Transmembrane</keyword>
<keyword evidence="1" id="KW-0472">Membrane</keyword>
<proteinExistence type="predicted"/>
<comment type="caution">
    <text evidence="2">The sequence shown here is derived from an EMBL/GenBank/DDBJ whole genome shotgun (WGS) entry which is preliminary data.</text>
</comment>
<evidence type="ECO:0000256" key="1">
    <source>
        <dbReference type="SAM" id="Phobius"/>
    </source>
</evidence>
<dbReference type="AlphaFoldDB" id="E6K279"/>
<sequence length="113" mass="11709">MGEGRHRTKPSKQQEQAWPPGWAVECKECMMQDMILAAGQVAVAAAGGQVVTDVLNTLSTWVIIGGGLWGVFGGVTLAGGLKDHAGPQIQSGVWQLVGAGIIIAVAAIFKTLV</sequence>
<name>E6K279_PARDN</name>
<dbReference type="Proteomes" id="UP000004946">
    <property type="component" value="Chromosome"/>
</dbReference>
<protein>
    <submittedName>
        <fullName evidence="2">Uncharacterized protein</fullName>
    </submittedName>
</protein>
<dbReference type="EMBL" id="AEON01000002">
    <property type="protein sequence ID" value="EFT82867.1"/>
    <property type="molecule type" value="Genomic_DNA"/>
</dbReference>
<keyword evidence="3" id="KW-1185">Reference proteome</keyword>
<gene>
    <name evidence="2" type="ORF">HMPREF0620_1552</name>
</gene>
<dbReference type="HOGENOM" id="CLU_2181342_0_0_11"/>
<accession>E6K279</accession>
<evidence type="ECO:0000313" key="3">
    <source>
        <dbReference type="Proteomes" id="UP000004946"/>
    </source>
</evidence>
<feature type="transmembrane region" description="Helical" evidence="1">
    <location>
        <begin position="93"/>
        <end position="112"/>
    </location>
</feature>
<evidence type="ECO:0000313" key="2">
    <source>
        <dbReference type="EMBL" id="EFT82867.1"/>
    </source>
</evidence>
<dbReference type="eggNOG" id="ENOG5033DAG">
    <property type="taxonomic scope" value="Bacteria"/>
</dbReference>